<dbReference type="Proteomes" id="UP001153328">
    <property type="component" value="Unassembled WGS sequence"/>
</dbReference>
<protein>
    <recommendedName>
        <fullName evidence="3">ATP-binding protein</fullName>
    </recommendedName>
</protein>
<dbReference type="EMBL" id="CAJVAX010000019">
    <property type="protein sequence ID" value="CAG7650985.1"/>
    <property type="molecule type" value="Genomic_DNA"/>
</dbReference>
<organism evidence="1 2">
    <name type="scientific">Actinacidiphila bryophytorum</name>
    <dbReference type="NCBI Taxonomy" id="1436133"/>
    <lineage>
        <taxon>Bacteria</taxon>
        <taxon>Bacillati</taxon>
        <taxon>Actinomycetota</taxon>
        <taxon>Actinomycetes</taxon>
        <taxon>Kitasatosporales</taxon>
        <taxon>Streptomycetaceae</taxon>
        <taxon>Actinacidiphila</taxon>
    </lineage>
</organism>
<evidence type="ECO:0008006" key="3">
    <source>
        <dbReference type="Google" id="ProtNLM"/>
    </source>
</evidence>
<evidence type="ECO:0000313" key="1">
    <source>
        <dbReference type="EMBL" id="CAG7650985.1"/>
    </source>
</evidence>
<evidence type="ECO:0000313" key="2">
    <source>
        <dbReference type="Proteomes" id="UP001153328"/>
    </source>
</evidence>
<name>A0A9W4H4U8_9ACTN</name>
<gene>
    <name evidence="1" type="ORF">SBRY_50496</name>
</gene>
<comment type="caution">
    <text evidence="1">The sequence shown here is derived from an EMBL/GenBank/DDBJ whole genome shotgun (WGS) entry which is preliminary data.</text>
</comment>
<keyword evidence="2" id="KW-1185">Reference proteome</keyword>
<reference evidence="1" key="1">
    <citation type="submission" date="2021-06" db="EMBL/GenBank/DDBJ databases">
        <authorList>
            <person name="Arsene-Ploetze F."/>
        </authorList>
    </citation>
    <scope>NUCLEOTIDE SEQUENCE</scope>
    <source>
        <strain evidence="1">SBRY1</strain>
    </source>
</reference>
<dbReference type="AlphaFoldDB" id="A0A9W4H4U8"/>
<proteinExistence type="predicted"/>
<accession>A0A9W4H4U8</accession>
<sequence length="51" mass="5434">MDEEAGRGLALVDALTGGRWGVSDRDGVGKLLWAVLYRDDEEPSETGEAGI</sequence>